<dbReference type="EMBL" id="JANCYU010000007">
    <property type="protein sequence ID" value="KAK4522719.1"/>
    <property type="molecule type" value="Genomic_DNA"/>
</dbReference>
<dbReference type="GO" id="GO:0008080">
    <property type="term" value="F:N-acetyltransferase activity"/>
    <property type="evidence" value="ECO:0007669"/>
    <property type="project" value="TreeGrafter"/>
</dbReference>
<dbReference type="FunFam" id="3.40.630.30:FF:000064">
    <property type="entry name" value="GNAT family acetyltransferase"/>
    <property type="match status" value="1"/>
</dbReference>
<dbReference type="Proteomes" id="UP001300502">
    <property type="component" value="Unassembled WGS sequence"/>
</dbReference>
<dbReference type="Gene3D" id="3.40.630.30">
    <property type="match status" value="1"/>
</dbReference>
<dbReference type="CDD" id="cd04301">
    <property type="entry name" value="NAT_SF"/>
    <property type="match status" value="1"/>
</dbReference>
<name>A0AAV9I6D2_9RHOD</name>
<keyword evidence="2" id="KW-0808">Transferase</keyword>
<evidence type="ECO:0000256" key="1">
    <source>
        <dbReference type="ARBA" id="ARBA00008694"/>
    </source>
</evidence>
<dbReference type="SUPFAM" id="SSF55729">
    <property type="entry name" value="Acyl-CoA N-acyltransferases (Nat)"/>
    <property type="match status" value="1"/>
</dbReference>
<dbReference type="PROSITE" id="PS51186">
    <property type="entry name" value="GNAT"/>
    <property type="match status" value="1"/>
</dbReference>
<dbReference type="InterPro" id="IPR051016">
    <property type="entry name" value="Diverse_Substrate_AcTransf"/>
</dbReference>
<evidence type="ECO:0000256" key="3">
    <source>
        <dbReference type="ARBA" id="ARBA00023315"/>
    </source>
</evidence>
<proteinExistence type="inferred from homology"/>
<reference evidence="5 6" key="1">
    <citation type="submission" date="2022-07" db="EMBL/GenBank/DDBJ databases">
        <title>Genome-wide signatures of adaptation to extreme environments.</title>
        <authorList>
            <person name="Cho C.H."/>
            <person name="Yoon H.S."/>
        </authorList>
    </citation>
    <scope>NUCLEOTIDE SEQUENCE [LARGE SCALE GENOMIC DNA]</scope>
    <source>
        <strain evidence="5 6">108.79 E11</strain>
    </source>
</reference>
<sequence length="174" mass="20258">MSSNGPYRLRRAQREDVENILFLIKQLAEYEKEPESVQINEKDLERDGFDTQPPLFYVVIAEVSEQNVWKCVGFALWFYVYSTWQGRALHLEDLFVLPQYRGQGIGKALLRYCAEVALAEKCKRYQWNVLTWNTPSIAFYESVGAKALKEWMIMRMDTCSMEKFVKSSTASNAT</sequence>
<comment type="caution">
    <text evidence="5">The sequence shown here is derived from an EMBL/GenBank/DDBJ whole genome shotgun (WGS) entry which is preliminary data.</text>
</comment>
<organism evidence="5 6">
    <name type="scientific">Galdieria yellowstonensis</name>
    <dbReference type="NCBI Taxonomy" id="3028027"/>
    <lineage>
        <taxon>Eukaryota</taxon>
        <taxon>Rhodophyta</taxon>
        <taxon>Bangiophyceae</taxon>
        <taxon>Galdieriales</taxon>
        <taxon>Galdieriaceae</taxon>
        <taxon>Galdieria</taxon>
    </lineage>
</organism>
<keyword evidence="3" id="KW-0012">Acyltransferase</keyword>
<protein>
    <recommendedName>
        <fullName evidence="4">N-acetyltransferase domain-containing protein</fullName>
    </recommendedName>
</protein>
<comment type="similarity">
    <text evidence="1">Belongs to the acetyltransferase family.</text>
</comment>
<dbReference type="PANTHER" id="PTHR10545">
    <property type="entry name" value="DIAMINE N-ACETYLTRANSFERASE"/>
    <property type="match status" value="1"/>
</dbReference>
<keyword evidence="6" id="KW-1185">Reference proteome</keyword>
<evidence type="ECO:0000256" key="2">
    <source>
        <dbReference type="ARBA" id="ARBA00022679"/>
    </source>
</evidence>
<dbReference type="PANTHER" id="PTHR10545:SF29">
    <property type="entry name" value="GH14572P-RELATED"/>
    <property type="match status" value="1"/>
</dbReference>
<evidence type="ECO:0000259" key="4">
    <source>
        <dbReference type="PROSITE" id="PS51186"/>
    </source>
</evidence>
<feature type="domain" description="N-acetyltransferase" evidence="4">
    <location>
        <begin position="7"/>
        <end position="166"/>
    </location>
</feature>
<dbReference type="InterPro" id="IPR000182">
    <property type="entry name" value="GNAT_dom"/>
</dbReference>
<dbReference type="Pfam" id="PF00583">
    <property type="entry name" value="Acetyltransf_1"/>
    <property type="match status" value="1"/>
</dbReference>
<evidence type="ECO:0000313" key="5">
    <source>
        <dbReference type="EMBL" id="KAK4522719.1"/>
    </source>
</evidence>
<dbReference type="AlphaFoldDB" id="A0AAV9I6D2"/>
<dbReference type="InterPro" id="IPR016181">
    <property type="entry name" value="Acyl_CoA_acyltransferase"/>
</dbReference>
<accession>A0AAV9I6D2</accession>
<gene>
    <name evidence="5" type="ORF">GAYE_PCTG14G0609</name>
</gene>
<evidence type="ECO:0000313" key="6">
    <source>
        <dbReference type="Proteomes" id="UP001300502"/>
    </source>
</evidence>